<evidence type="ECO:0000313" key="2">
    <source>
        <dbReference type="EMBL" id="KAL2044139.1"/>
    </source>
</evidence>
<dbReference type="EMBL" id="JBHFEH010000204">
    <property type="protein sequence ID" value="KAL2044139.1"/>
    <property type="molecule type" value="Genomic_DNA"/>
</dbReference>
<comment type="caution">
    <text evidence="2">The sequence shown here is derived from an EMBL/GenBank/DDBJ whole genome shotgun (WGS) entry which is preliminary data.</text>
</comment>
<evidence type="ECO:0000256" key="1">
    <source>
        <dbReference type="SAM" id="MobiDB-lite"/>
    </source>
</evidence>
<accession>A0ABR4AF88</accession>
<gene>
    <name evidence="2" type="ORF">ABVK25_012428</name>
</gene>
<feature type="compositionally biased region" description="Basic and acidic residues" evidence="1">
    <location>
        <begin position="106"/>
        <end position="124"/>
    </location>
</feature>
<keyword evidence="3" id="KW-1185">Reference proteome</keyword>
<organism evidence="2 3">
    <name type="scientific">Lepraria finkii</name>
    <dbReference type="NCBI Taxonomy" id="1340010"/>
    <lineage>
        <taxon>Eukaryota</taxon>
        <taxon>Fungi</taxon>
        <taxon>Dikarya</taxon>
        <taxon>Ascomycota</taxon>
        <taxon>Pezizomycotina</taxon>
        <taxon>Lecanoromycetes</taxon>
        <taxon>OSLEUM clade</taxon>
        <taxon>Lecanoromycetidae</taxon>
        <taxon>Lecanorales</taxon>
        <taxon>Lecanorineae</taxon>
        <taxon>Stereocaulaceae</taxon>
        <taxon>Lepraria</taxon>
    </lineage>
</organism>
<evidence type="ECO:0000313" key="3">
    <source>
        <dbReference type="Proteomes" id="UP001590951"/>
    </source>
</evidence>
<proteinExistence type="predicted"/>
<protein>
    <submittedName>
        <fullName evidence="2">Uncharacterized protein</fullName>
    </submittedName>
</protein>
<sequence length="176" mass="18867">MSSPSGAAVELALSVTWRSDDVGPKAGSATVGAERPVRARHRSLTVTHGPARRVALPGDRPGRRRTVLEAPTICTRAGQAPPHRLPRWASSSVLPLAARFHAAPVRRSEPRSSSARDRGDRRPDPAFAASKWSGFGPFPLAPEGSAEQYRPTPGRRRSPAPAGCAGPVHRRFPPMR</sequence>
<dbReference type="Proteomes" id="UP001590951">
    <property type="component" value="Unassembled WGS sequence"/>
</dbReference>
<name>A0ABR4AF88_9LECA</name>
<reference evidence="2 3" key="1">
    <citation type="submission" date="2024-09" db="EMBL/GenBank/DDBJ databases">
        <title>Rethinking Asexuality: The Enigmatic Case of Functional Sexual Genes in Lepraria (Stereocaulaceae).</title>
        <authorList>
            <person name="Doellman M."/>
            <person name="Sun Y."/>
            <person name="Barcenas-Pena A."/>
            <person name="Lumbsch H.T."/>
            <person name="Grewe F."/>
        </authorList>
    </citation>
    <scope>NUCLEOTIDE SEQUENCE [LARGE SCALE GENOMIC DNA]</scope>
    <source>
        <strain evidence="2 3">Grewe 0041</strain>
    </source>
</reference>
<feature type="region of interest" description="Disordered" evidence="1">
    <location>
        <begin position="101"/>
        <end position="176"/>
    </location>
</feature>